<dbReference type="GO" id="GO:0005886">
    <property type="term" value="C:plasma membrane"/>
    <property type="evidence" value="ECO:0007669"/>
    <property type="project" value="UniProtKB-SubCell"/>
</dbReference>
<organism evidence="10 11">
    <name type="scientific">Alicyclobacillus cellulosilyticus</name>
    <dbReference type="NCBI Taxonomy" id="1003997"/>
    <lineage>
        <taxon>Bacteria</taxon>
        <taxon>Bacillati</taxon>
        <taxon>Bacillota</taxon>
        <taxon>Bacilli</taxon>
        <taxon>Bacillales</taxon>
        <taxon>Alicyclobacillaceae</taxon>
        <taxon>Alicyclobacillus</taxon>
    </lineage>
</organism>
<dbReference type="Pfam" id="PF06750">
    <property type="entry name" value="A24_N_bact"/>
    <property type="match status" value="1"/>
</dbReference>
<feature type="transmembrane region" description="Helical" evidence="7">
    <location>
        <begin position="135"/>
        <end position="152"/>
    </location>
</feature>
<comment type="subcellular location">
    <subcellularLocation>
        <location evidence="1">Cell membrane</location>
        <topology evidence="1">Multi-pass membrane protein</topology>
    </subcellularLocation>
</comment>
<evidence type="ECO:0000256" key="7">
    <source>
        <dbReference type="SAM" id="Phobius"/>
    </source>
</evidence>
<evidence type="ECO:0000313" key="11">
    <source>
        <dbReference type="Proteomes" id="UP000637695"/>
    </source>
</evidence>
<protein>
    <submittedName>
        <fullName evidence="10">Type 4 prepilin-like proteins leader peptide-processing enzyme</fullName>
    </submittedName>
</protein>
<keyword evidence="5 7" id="KW-1133">Transmembrane helix</keyword>
<keyword evidence="4 7" id="KW-0812">Transmembrane</keyword>
<keyword evidence="3" id="KW-1003">Cell membrane</keyword>
<dbReference type="InterPro" id="IPR010627">
    <property type="entry name" value="Prepilin_pept_A24_N"/>
</dbReference>
<evidence type="ECO:0000259" key="8">
    <source>
        <dbReference type="Pfam" id="PF01478"/>
    </source>
</evidence>
<feature type="domain" description="Prepilin peptidase A24 N-terminal" evidence="9">
    <location>
        <begin position="19"/>
        <end position="99"/>
    </location>
</feature>
<keyword evidence="11" id="KW-1185">Reference proteome</keyword>
<comment type="similarity">
    <text evidence="2">Belongs to the peptidase A24 family.</text>
</comment>
<comment type="caution">
    <text evidence="10">The sequence shown here is derived from an EMBL/GenBank/DDBJ whole genome shotgun (WGS) entry which is preliminary data.</text>
</comment>
<dbReference type="PANTHER" id="PTHR30487">
    <property type="entry name" value="TYPE 4 PREPILIN-LIKE PROTEINS LEADER PEPTIDE-PROCESSING ENZYME"/>
    <property type="match status" value="1"/>
</dbReference>
<dbReference type="EMBL" id="BMOY01000029">
    <property type="protein sequence ID" value="GGJ09491.1"/>
    <property type="molecule type" value="Genomic_DNA"/>
</dbReference>
<dbReference type="AlphaFoldDB" id="A0A917NL62"/>
<feature type="transmembrane region" description="Helical" evidence="7">
    <location>
        <begin position="158"/>
        <end position="175"/>
    </location>
</feature>
<evidence type="ECO:0000256" key="1">
    <source>
        <dbReference type="ARBA" id="ARBA00004651"/>
    </source>
</evidence>
<evidence type="ECO:0000256" key="2">
    <source>
        <dbReference type="ARBA" id="ARBA00005801"/>
    </source>
</evidence>
<evidence type="ECO:0000256" key="3">
    <source>
        <dbReference type="ARBA" id="ARBA00022475"/>
    </source>
</evidence>
<sequence>MLIHSVGDWPAPLAGAAFLFGLLFGSFANVVGERLPRGESLFLPRSHCRGCGRTLAWYELIPVLSWLGLRGRCRTCHAGIPVRYPLLELAGGVLFATSATVSATGYMMLAWWAFWLLLLCVTACDLVAMRVPDVLSLPGALIMVGLAAATGIQPWRGALAGAVGCAGVLWGIHWLSRGRMGMGDVKLYLSIGGMLGFWGGVLSLVFASFYGTVIGLGLRLTGRLKPRQPIPFVPFITAGVATAAWWGKALIHWYVHVALGLGG</sequence>
<feature type="domain" description="Prepilin type IV endopeptidase peptidase" evidence="8">
    <location>
        <begin position="113"/>
        <end position="216"/>
    </location>
</feature>
<name>A0A917NL62_9BACL</name>
<dbReference type="InterPro" id="IPR000045">
    <property type="entry name" value="Prepilin_IV_endopep_pep"/>
</dbReference>
<feature type="transmembrane region" description="Helical" evidence="7">
    <location>
        <begin position="12"/>
        <end position="31"/>
    </location>
</feature>
<accession>A0A917NL62</accession>
<dbReference type="Proteomes" id="UP000637695">
    <property type="component" value="Unassembled WGS sequence"/>
</dbReference>
<evidence type="ECO:0000256" key="4">
    <source>
        <dbReference type="ARBA" id="ARBA00022692"/>
    </source>
</evidence>
<feature type="transmembrane region" description="Helical" evidence="7">
    <location>
        <begin position="230"/>
        <end position="247"/>
    </location>
</feature>
<keyword evidence="6 7" id="KW-0472">Membrane</keyword>
<dbReference type="GO" id="GO:0006465">
    <property type="term" value="P:signal peptide processing"/>
    <property type="evidence" value="ECO:0007669"/>
    <property type="project" value="TreeGrafter"/>
</dbReference>
<proteinExistence type="inferred from homology"/>
<reference evidence="10" key="2">
    <citation type="submission" date="2020-09" db="EMBL/GenBank/DDBJ databases">
        <authorList>
            <person name="Sun Q."/>
            <person name="Ohkuma M."/>
        </authorList>
    </citation>
    <scope>NUCLEOTIDE SEQUENCE</scope>
    <source>
        <strain evidence="10">JCM 18487</strain>
    </source>
</reference>
<dbReference type="RefSeq" id="WP_229776735.1">
    <property type="nucleotide sequence ID" value="NZ_BMOY01000029.1"/>
</dbReference>
<reference evidence="10" key="1">
    <citation type="journal article" date="2014" name="Int. J. Syst. Evol. Microbiol.">
        <title>Complete genome sequence of Corynebacterium casei LMG S-19264T (=DSM 44701T), isolated from a smear-ripened cheese.</title>
        <authorList>
            <consortium name="US DOE Joint Genome Institute (JGI-PGF)"/>
            <person name="Walter F."/>
            <person name="Albersmeier A."/>
            <person name="Kalinowski J."/>
            <person name="Ruckert C."/>
        </authorList>
    </citation>
    <scope>NUCLEOTIDE SEQUENCE</scope>
    <source>
        <strain evidence="10">JCM 18487</strain>
    </source>
</reference>
<dbReference type="Gene3D" id="1.20.120.1220">
    <property type="match status" value="1"/>
</dbReference>
<evidence type="ECO:0000256" key="5">
    <source>
        <dbReference type="ARBA" id="ARBA00022989"/>
    </source>
</evidence>
<dbReference type="Pfam" id="PF01478">
    <property type="entry name" value="Peptidase_A24"/>
    <property type="match status" value="1"/>
</dbReference>
<evidence type="ECO:0000313" key="10">
    <source>
        <dbReference type="EMBL" id="GGJ09491.1"/>
    </source>
</evidence>
<gene>
    <name evidence="10" type="ORF">GCM10010885_18240</name>
</gene>
<evidence type="ECO:0000259" key="9">
    <source>
        <dbReference type="Pfam" id="PF06750"/>
    </source>
</evidence>
<dbReference type="InterPro" id="IPR050882">
    <property type="entry name" value="Prepilin_peptidase/N-MTase"/>
</dbReference>
<dbReference type="PANTHER" id="PTHR30487:SF0">
    <property type="entry name" value="PREPILIN LEADER PEPTIDASE_N-METHYLTRANSFERASE-RELATED"/>
    <property type="match status" value="1"/>
</dbReference>
<feature type="transmembrane region" description="Helical" evidence="7">
    <location>
        <begin position="187"/>
        <end position="210"/>
    </location>
</feature>
<evidence type="ECO:0000256" key="6">
    <source>
        <dbReference type="ARBA" id="ARBA00023136"/>
    </source>
</evidence>
<dbReference type="GO" id="GO:0004190">
    <property type="term" value="F:aspartic-type endopeptidase activity"/>
    <property type="evidence" value="ECO:0007669"/>
    <property type="project" value="InterPro"/>
</dbReference>